<feature type="transmembrane region" description="Helical" evidence="1">
    <location>
        <begin position="981"/>
        <end position="1005"/>
    </location>
</feature>
<reference evidence="2 3" key="1">
    <citation type="submission" date="2023-03" db="EMBL/GenBank/DDBJ databases">
        <title>Draft genome sequence of Thalassotalea insulae KCTC 62186T.</title>
        <authorList>
            <person name="Sawabe T."/>
        </authorList>
    </citation>
    <scope>NUCLEOTIDE SEQUENCE [LARGE SCALE GENOMIC DNA]</scope>
    <source>
        <strain evidence="2 3">KCTC 62186</strain>
    </source>
</reference>
<keyword evidence="1" id="KW-0812">Transmembrane</keyword>
<dbReference type="Pfam" id="PF00873">
    <property type="entry name" value="ACR_tran"/>
    <property type="match status" value="1"/>
</dbReference>
<feature type="transmembrane region" description="Helical" evidence="1">
    <location>
        <begin position="875"/>
        <end position="899"/>
    </location>
</feature>
<proteinExistence type="predicted"/>
<protein>
    <submittedName>
        <fullName evidence="2">Acriflavine resistance protein B</fullName>
    </submittedName>
</protein>
<name>A0ABQ6GS49_9GAMM</name>
<evidence type="ECO:0000256" key="1">
    <source>
        <dbReference type="SAM" id="Phobius"/>
    </source>
</evidence>
<feature type="transmembrane region" description="Helical" evidence="1">
    <location>
        <begin position="905"/>
        <end position="927"/>
    </location>
</feature>
<comment type="caution">
    <text evidence="2">The sequence shown here is derived from an EMBL/GenBank/DDBJ whole genome shotgun (WGS) entry which is preliminary data.</text>
</comment>
<feature type="transmembrane region" description="Helical" evidence="1">
    <location>
        <begin position="465"/>
        <end position="484"/>
    </location>
</feature>
<feature type="transmembrane region" description="Helical" evidence="1">
    <location>
        <begin position="954"/>
        <end position="975"/>
    </location>
</feature>
<keyword evidence="1" id="KW-1133">Transmembrane helix</keyword>
<feature type="transmembrane region" description="Helical" evidence="1">
    <location>
        <begin position="523"/>
        <end position="541"/>
    </location>
</feature>
<feature type="transmembrane region" description="Helical" evidence="1">
    <location>
        <begin position="362"/>
        <end position="382"/>
    </location>
</feature>
<evidence type="ECO:0000313" key="2">
    <source>
        <dbReference type="EMBL" id="GLX78780.1"/>
    </source>
</evidence>
<dbReference type="Gene3D" id="3.30.70.1430">
    <property type="entry name" value="Multidrug efflux transporter AcrB pore domain"/>
    <property type="match status" value="2"/>
</dbReference>
<accession>A0ABQ6GS49</accession>
<gene>
    <name evidence="2" type="ORF">tinsulaeT_21200</name>
</gene>
<feature type="transmembrane region" description="Helical" evidence="1">
    <location>
        <begin position="388"/>
        <end position="413"/>
    </location>
</feature>
<dbReference type="RefSeq" id="WP_284244649.1">
    <property type="nucleotide sequence ID" value="NZ_BSST01000001.1"/>
</dbReference>
<feature type="transmembrane region" description="Helical" evidence="1">
    <location>
        <begin position="12"/>
        <end position="34"/>
    </location>
</feature>
<dbReference type="EMBL" id="BSST01000001">
    <property type="protein sequence ID" value="GLX78780.1"/>
    <property type="molecule type" value="Genomic_DNA"/>
</dbReference>
<dbReference type="Gene3D" id="3.30.70.1440">
    <property type="entry name" value="Multidrug efflux transporter AcrB pore domain"/>
    <property type="match status" value="1"/>
</dbReference>
<feature type="transmembrane region" description="Helical" evidence="1">
    <location>
        <begin position="849"/>
        <end position="868"/>
    </location>
</feature>
<dbReference type="SUPFAM" id="SSF82693">
    <property type="entry name" value="Multidrug efflux transporter AcrB pore domain, PN1, PN2, PC1 and PC2 subdomains"/>
    <property type="match status" value="2"/>
</dbReference>
<keyword evidence="3" id="KW-1185">Reference proteome</keyword>
<feature type="transmembrane region" description="Helical" evidence="1">
    <location>
        <begin position="339"/>
        <end position="355"/>
    </location>
</feature>
<feature type="transmembrane region" description="Helical" evidence="1">
    <location>
        <begin position="433"/>
        <end position="453"/>
    </location>
</feature>
<evidence type="ECO:0000313" key="3">
    <source>
        <dbReference type="Proteomes" id="UP001157186"/>
    </source>
</evidence>
<dbReference type="SUPFAM" id="SSF82714">
    <property type="entry name" value="Multidrug efflux transporter AcrB TolC docking domain, DN and DC subdomains"/>
    <property type="match status" value="1"/>
</dbReference>
<dbReference type="PRINTS" id="PR00702">
    <property type="entry name" value="ACRIFLAVINRP"/>
</dbReference>
<dbReference type="Proteomes" id="UP001157186">
    <property type="component" value="Unassembled WGS sequence"/>
</dbReference>
<dbReference type="SUPFAM" id="SSF82866">
    <property type="entry name" value="Multidrug efflux transporter AcrB transmembrane domain"/>
    <property type="match status" value="2"/>
</dbReference>
<dbReference type="Gene3D" id="3.30.70.1320">
    <property type="entry name" value="Multidrug efflux transporter AcrB pore domain like"/>
    <property type="match status" value="1"/>
</dbReference>
<dbReference type="PANTHER" id="PTHR32063:SF0">
    <property type="entry name" value="SWARMING MOTILITY PROTEIN SWRC"/>
    <property type="match status" value="1"/>
</dbReference>
<dbReference type="InterPro" id="IPR027463">
    <property type="entry name" value="AcrB_DN_DC_subdom"/>
</dbReference>
<dbReference type="PANTHER" id="PTHR32063">
    <property type="match status" value="1"/>
</dbReference>
<dbReference type="Gene3D" id="1.20.1640.10">
    <property type="entry name" value="Multidrug efflux transporter AcrB transmembrane domain"/>
    <property type="match status" value="2"/>
</dbReference>
<keyword evidence="1" id="KW-0472">Membrane</keyword>
<dbReference type="InterPro" id="IPR001036">
    <property type="entry name" value="Acrflvin-R"/>
</dbReference>
<sequence length="1034" mass="112504">MTLTAASLRNPTAVIVAVLLILLFGLISLFKLPIQLTPEISKPQIVISTGWRAAAPEEIEAEIIERQEDVLKGLQNLELLESSSNQGQGSITLRYKTGVNLQRALIDVMNALNQVPSYPPDATEPVIAVGGASTFDAIAWLALKPTAGNNNDIVSYQDYTDEVIQTRLERVEGVSQTNAFGGLATELRITFDPYKAATLGLNIPEIASTLTNNSDTSGGFNEVGRRKYTLRFSGKYGVEQLQNMVIDWRDGQPILLQDIAKVELTLADRTGVLTLDGEPAIAMNVQTEQGVNVIQVMDGLKAAIDELNNGPLKRANLQLIQMYDETVYIGRSMSLVKNNLLIGIMLAITVLWWFLRKFRATLIVALSIPISLVITLVVMYSAGRTLNIISMAGLAFAVGMVLDAAIVVLENIVRLREKGTQSDEASLKGTSQVWGALLSSTATTVAIFLPIAFLEEISGQLFADLAITIAVAIVASLLIAVTVLPTAARRLLSQVSEEDPHQHWWSNITKGIMHITSTPTKRASWVFGLMLFSFIGSYLMFPKVDYLPKGNQNSFNAFLLPPPGQSYPAARFEMSDEINRRLMPYLKGEKSPKIEHSWLGFFGNFGFMGGRAQDSDDIKTIVNIVNSEILAGFPDTIAFASQEELFGNLGGGRRIDIDIQGNEVNQLLTAAQVGFGAVSQALPGAQIRPTPGLSLAEPEIRMIPNERSIAEAGWNRQQVSTISRALGTGLYVGDFFNGQKRLDVFLRSTDWDTPEELATIPLYTPKAGVQQVGELVDVVRTAGPSSIRRIDRKRTITLQVTPPGNMSLEDAINTIKEQAEPAILAQLPEDGAISYRGSAEALTEALTNMSQSFVLALIILYLLMSALFRSFKDSLLVLFTIPLATVGGIAVLQITNLVIFQPLDLLTMIGFIILLGLVVNNAILLVYQTRMGESEGLSRHDAVQQAVRLRLRPILMSTLTSICGMLPLLLIPGAGAELYRGIAAVIVGGMSVSTVFTLIFLPSLLQMGKVTDHRFSNELASNNTDSNFATNDVN</sequence>
<organism evidence="2 3">
    <name type="scientific">Thalassotalea insulae</name>
    <dbReference type="NCBI Taxonomy" id="2056778"/>
    <lineage>
        <taxon>Bacteria</taxon>
        <taxon>Pseudomonadati</taxon>
        <taxon>Pseudomonadota</taxon>
        <taxon>Gammaproteobacteria</taxon>
        <taxon>Alteromonadales</taxon>
        <taxon>Colwelliaceae</taxon>
        <taxon>Thalassotalea</taxon>
    </lineage>
</organism>
<dbReference type="Gene3D" id="3.30.2090.10">
    <property type="entry name" value="Multidrug efflux transporter AcrB TolC docking domain, DN and DC subdomains"/>
    <property type="match status" value="2"/>
</dbReference>